<dbReference type="PANTHER" id="PTHR33495">
    <property type="entry name" value="ANTI-SIGMA FACTOR ANTAGONIST TM_1081-RELATED-RELATED"/>
    <property type="match status" value="1"/>
</dbReference>
<dbReference type="PROSITE" id="PS50801">
    <property type="entry name" value="STAS"/>
    <property type="match status" value="1"/>
</dbReference>
<dbReference type="SUPFAM" id="SSF52091">
    <property type="entry name" value="SpoIIaa-like"/>
    <property type="match status" value="1"/>
</dbReference>
<reference evidence="2 3" key="1">
    <citation type="journal article" date="2019" name="Int. J. Syst. Evol. Microbiol.">
        <title>The Global Catalogue of Microorganisms (GCM) 10K type strain sequencing project: providing services to taxonomists for standard genome sequencing and annotation.</title>
        <authorList>
            <consortium name="The Broad Institute Genomics Platform"/>
            <consortium name="The Broad Institute Genome Sequencing Center for Infectious Disease"/>
            <person name="Wu L."/>
            <person name="Ma J."/>
        </authorList>
    </citation>
    <scope>NUCLEOTIDE SEQUENCE [LARGE SCALE GENOMIC DNA]</scope>
    <source>
        <strain evidence="2 3">JCM 10425</strain>
    </source>
</reference>
<organism evidence="2 3">
    <name type="scientific">Cryptosporangium japonicum</name>
    <dbReference type="NCBI Taxonomy" id="80872"/>
    <lineage>
        <taxon>Bacteria</taxon>
        <taxon>Bacillati</taxon>
        <taxon>Actinomycetota</taxon>
        <taxon>Actinomycetes</taxon>
        <taxon>Cryptosporangiales</taxon>
        <taxon>Cryptosporangiaceae</taxon>
        <taxon>Cryptosporangium</taxon>
    </lineage>
</organism>
<comment type="caution">
    <text evidence="2">The sequence shown here is derived from an EMBL/GenBank/DDBJ whole genome shotgun (WGS) entry which is preliminary data.</text>
</comment>
<name>A0ABN0TYB9_9ACTN</name>
<accession>A0ABN0TYB9</accession>
<evidence type="ECO:0000313" key="3">
    <source>
        <dbReference type="Proteomes" id="UP001500967"/>
    </source>
</evidence>
<protein>
    <recommendedName>
        <fullName evidence="1">STAS domain-containing protein</fullName>
    </recommendedName>
</protein>
<dbReference type="RefSeq" id="WP_344648284.1">
    <property type="nucleotide sequence ID" value="NZ_BAAAGX010000007.1"/>
</dbReference>
<keyword evidence="3" id="KW-1185">Reference proteome</keyword>
<dbReference type="CDD" id="cd07043">
    <property type="entry name" value="STAS_anti-anti-sigma_factors"/>
    <property type="match status" value="1"/>
</dbReference>
<dbReference type="InterPro" id="IPR036513">
    <property type="entry name" value="STAS_dom_sf"/>
</dbReference>
<proteinExistence type="predicted"/>
<dbReference type="Proteomes" id="UP001500967">
    <property type="component" value="Unassembled WGS sequence"/>
</dbReference>
<dbReference type="Gene3D" id="3.30.750.24">
    <property type="entry name" value="STAS domain"/>
    <property type="match status" value="1"/>
</dbReference>
<dbReference type="Pfam" id="PF13466">
    <property type="entry name" value="STAS_2"/>
    <property type="match status" value="1"/>
</dbReference>
<dbReference type="PANTHER" id="PTHR33495:SF2">
    <property type="entry name" value="ANTI-SIGMA FACTOR ANTAGONIST TM_1081-RELATED"/>
    <property type="match status" value="1"/>
</dbReference>
<dbReference type="InterPro" id="IPR002645">
    <property type="entry name" value="STAS_dom"/>
</dbReference>
<evidence type="ECO:0000259" key="1">
    <source>
        <dbReference type="PROSITE" id="PS50801"/>
    </source>
</evidence>
<dbReference type="InterPro" id="IPR058548">
    <property type="entry name" value="MlaB-like_STAS"/>
</dbReference>
<feature type="domain" description="STAS" evidence="1">
    <location>
        <begin position="6"/>
        <end position="113"/>
    </location>
</feature>
<gene>
    <name evidence="2" type="ORF">GCM10009539_18080</name>
</gene>
<dbReference type="EMBL" id="BAAAGX010000007">
    <property type="protein sequence ID" value="GAA0233129.1"/>
    <property type="molecule type" value="Genomic_DNA"/>
</dbReference>
<evidence type="ECO:0000313" key="2">
    <source>
        <dbReference type="EMBL" id="GAA0233129.1"/>
    </source>
</evidence>
<sequence length="113" mass="12515">MTERQLTVIAQLVDRTARFELDGELDHRTAPVLLDALAWLRPGLADTLVLDCRELTFVDARGLSTMIRARTAAARSGTVLVLTNPSVLLSRMLLVTGLVDVLPVVDPVRLRRR</sequence>